<keyword evidence="2" id="KW-0805">Transcription regulation</keyword>
<dbReference type="Proteomes" id="UP000823674">
    <property type="component" value="Chromosome A09"/>
</dbReference>
<comment type="caution">
    <text evidence="7">The sequence shown here is derived from an EMBL/GenBank/DDBJ whole genome shotgun (WGS) entry which is preliminary data.</text>
</comment>
<dbReference type="SMART" id="SM00353">
    <property type="entry name" value="HLH"/>
    <property type="match status" value="1"/>
</dbReference>
<keyword evidence="5" id="KW-0539">Nucleus</keyword>
<dbReference type="PANTHER" id="PTHR13935">
    <property type="entry name" value="ACHAETE-SCUTE TRANSCRIPTION FACTOR-RELATED"/>
    <property type="match status" value="1"/>
</dbReference>
<dbReference type="EMBL" id="JADBGQ010000008">
    <property type="protein sequence ID" value="KAG5386270.1"/>
    <property type="molecule type" value="Genomic_DNA"/>
</dbReference>
<evidence type="ECO:0000256" key="4">
    <source>
        <dbReference type="ARBA" id="ARBA00023163"/>
    </source>
</evidence>
<evidence type="ECO:0000313" key="7">
    <source>
        <dbReference type="EMBL" id="KAG5386270.1"/>
    </source>
</evidence>
<proteinExistence type="predicted"/>
<dbReference type="CDD" id="cd18914">
    <property type="entry name" value="bHLH_AtORG2_like"/>
    <property type="match status" value="1"/>
</dbReference>
<evidence type="ECO:0000256" key="2">
    <source>
        <dbReference type="ARBA" id="ARBA00023015"/>
    </source>
</evidence>
<dbReference type="Gene3D" id="4.10.280.10">
    <property type="entry name" value="Helix-loop-helix DNA-binding domain"/>
    <property type="match status" value="1"/>
</dbReference>
<evidence type="ECO:0000256" key="1">
    <source>
        <dbReference type="ARBA" id="ARBA00004123"/>
    </source>
</evidence>
<feature type="domain" description="BHLH" evidence="6">
    <location>
        <begin position="69"/>
        <end position="121"/>
    </location>
</feature>
<dbReference type="Pfam" id="PF00010">
    <property type="entry name" value="HLH"/>
    <property type="match status" value="1"/>
</dbReference>
<gene>
    <name evidence="7" type="primary">A09p062860.1_BraROA</name>
    <name evidence="7" type="ORF">IGI04_037740</name>
</gene>
<comment type="subcellular location">
    <subcellularLocation>
        <location evidence="1">Nucleus</location>
    </subcellularLocation>
</comment>
<keyword evidence="3" id="KW-0238">DNA-binding</keyword>
<dbReference type="InterPro" id="IPR011598">
    <property type="entry name" value="bHLH_dom"/>
</dbReference>
<accession>A0ABQ7LJY3</accession>
<dbReference type="SUPFAM" id="SSF47459">
    <property type="entry name" value="HLH, helix-loop-helix DNA-binding domain"/>
    <property type="match status" value="1"/>
</dbReference>
<dbReference type="PROSITE" id="PS50888">
    <property type="entry name" value="BHLH"/>
    <property type="match status" value="1"/>
</dbReference>
<keyword evidence="4" id="KW-0804">Transcription</keyword>
<dbReference type="PANTHER" id="PTHR13935:SF41">
    <property type="entry name" value="TRANSCRIPTION FACTOR ORG2-RELATED"/>
    <property type="match status" value="1"/>
</dbReference>
<keyword evidence="8" id="KW-1185">Reference proteome</keyword>
<evidence type="ECO:0000256" key="5">
    <source>
        <dbReference type="ARBA" id="ARBA00023242"/>
    </source>
</evidence>
<feature type="non-terminal residue" evidence="7">
    <location>
        <position position="707"/>
    </location>
</feature>
<protein>
    <recommendedName>
        <fullName evidence="6">BHLH domain-containing protein</fullName>
    </recommendedName>
</protein>
<reference evidence="7 8" key="1">
    <citation type="submission" date="2021-03" db="EMBL/GenBank/DDBJ databases">
        <authorList>
            <person name="King G.J."/>
            <person name="Bancroft I."/>
            <person name="Baten A."/>
            <person name="Bloomfield J."/>
            <person name="Borpatragohain P."/>
            <person name="He Z."/>
            <person name="Irish N."/>
            <person name="Irwin J."/>
            <person name="Liu K."/>
            <person name="Mauleon R.P."/>
            <person name="Moore J."/>
            <person name="Morris R."/>
            <person name="Ostergaard L."/>
            <person name="Wang B."/>
            <person name="Wells R."/>
        </authorList>
    </citation>
    <scope>NUCLEOTIDE SEQUENCE [LARGE SCALE GENOMIC DNA]</scope>
    <source>
        <strain evidence="7">R-o-18</strain>
        <tissue evidence="7">Leaf</tissue>
    </source>
</reference>
<evidence type="ECO:0000313" key="8">
    <source>
        <dbReference type="Proteomes" id="UP000823674"/>
    </source>
</evidence>
<sequence>MHALGSLLFPNSGWAPTGECESYKLVRDNNDSFLDFPVPKTYGVLHHQTSLGVPVLSEVNGLNNNSVVIKKLNHNANERNRRQKANALFSSLRLCLPRSYQSKKLSNPETVSRSVLYIPELQEEVKKLIQKKEDLLVRVSDQREHYVKPEPKVAASYFSTVFATNLVDNKVTVQISSSKIHNFSIYNVLNGLEEDGFVIVDVSSSSSQEEWLFYTLHLQVDKIDSYKLVCEDLMGSITSLSKNKTLSPLSTTRVSTAASPPSGGRRRVSLAAAGPSFSFSFSLSSGSVSSLSSPPLSGVFLWSTARSGGDSTRGRCLFFQCSVPVASFDSVRLRGFVALLRVEIGWCCVVVAEMLARATCAWALLVSVSLAPVSSCGNARGGHGGAGWWQPPRFFSVGFFVFLSLWAVFRWFRFGLCRDLSPPRLHLPLNKLRFRRVSHLSVRYLYMGFRFNGCKRSRRAGMEAAISGTVRGTTASSIDGSLSCRRRFSCRGIEFVCVWILHSGPVMAEWSEAVGAVASRFEGTFLSVARGARPLSRLVSVCKYMLTVQPYIININETKITTLIQENIPPIPSYIFRPQHYHQLISLANATNFLPNVVGRICFIQGSDLYNHYTDSKIIIGLRLDRLKLVRLTLWDKEASNFRELNHIYTRKKQIDNYHSQPHMDRASTLTTILVSYNASKRGINCYPKPHSKRHQPTFKKFTLPLP</sequence>
<organism evidence="7 8">
    <name type="scientific">Brassica rapa subsp. trilocularis</name>
    <dbReference type="NCBI Taxonomy" id="1813537"/>
    <lineage>
        <taxon>Eukaryota</taxon>
        <taxon>Viridiplantae</taxon>
        <taxon>Streptophyta</taxon>
        <taxon>Embryophyta</taxon>
        <taxon>Tracheophyta</taxon>
        <taxon>Spermatophyta</taxon>
        <taxon>Magnoliopsida</taxon>
        <taxon>eudicotyledons</taxon>
        <taxon>Gunneridae</taxon>
        <taxon>Pentapetalae</taxon>
        <taxon>rosids</taxon>
        <taxon>malvids</taxon>
        <taxon>Brassicales</taxon>
        <taxon>Brassicaceae</taxon>
        <taxon>Brassiceae</taxon>
        <taxon>Brassica</taxon>
    </lineage>
</organism>
<evidence type="ECO:0000259" key="6">
    <source>
        <dbReference type="PROSITE" id="PS50888"/>
    </source>
</evidence>
<dbReference type="InterPro" id="IPR036638">
    <property type="entry name" value="HLH_DNA-bd_sf"/>
</dbReference>
<name>A0ABQ7LJY3_BRACM</name>
<evidence type="ECO:0000256" key="3">
    <source>
        <dbReference type="ARBA" id="ARBA00023125"/>
    </source>
</evidence>
<dbReference type="InterPro" id="IPR015660">
    <property type="entry name" value="MASH1/Ascl1a-like"/>
</dbReference>